<name>B6AS57_9BACT</name>
<reference evidence="2" key="2">
    <citation type="journal article" date="2008" name="PLoS Biol.">
        <title>Population genomic analysis of strain variation in Leptospirillum group II bacteria involved in acid mine drainage formation.</title>
        <authorList>
            <person name="Simmons S.L."/>
            <person name="Dibartolo G."/>
            <person name="Denef V.J."/>
            <person name="Goltsman D.S."/>
            <person name="Thelen M.P."/>
            <person name="Banfield J.F."/>
        </authorList>
    </citation>
    <scope>NUCLEOTIDE SEQUENCE [LARGE SCALE GENOMIC DNA]</scope>
</reference>
<dbReference type="InterPro" id="IPR013762">
    <property type="entry name" value="Integrase-like_cat_sf"/>
</dbReference>
<dbReference type="EMBL" id="DS995262">
    <property type="protein sequence ID" value="EDZ38325.1"/>
    <property type="molecule type" value="Genomic_DNA"/>
</dbReference>
<dbReference type="GO" id="GO:0003677">
    <property type="term" value="F:DNA binding"/>
    <property type="evidence" value="ECO:0007669"/>
    <property type="project" value="InterPro"/>
</dbReference>
<dbReference type="GO" id="GO:0015074">
    <property type="term" value="P:DNA integration"/>
    <property type="evidence" value="ECO:0007669"/>
    <property type="project" value="InterPro"/>
</dbReference>
<evidence type="ECO:0000313" key="2">
    <source>
        <dbReference type="EMBL" id="EDZ38325.1"/>
    </source>
</evidence>
<protein>
    <submittedName>
        <fullName evidence="2">Putative phage integrase</fullName>
    </submittedName>
</protein>
<organism evidence="2">
    <name type="scientific">Leptospirillum sp. Group II '5-way CG'</name>
    <dbReference type="NCBI Taxonomy" id="419541"/>
    <lineage>
        <taxon>Bacteria</taxon>
        <taxon>Pseudomonadati</taxon>
        <taxon>Nitrospirota</taxon>
        <taxon>Nitrospiria</taxon>
        <taxon>Nitrospirales</taxon>
        <taxon>Nitrospiraceae</taxon>
        <taxon>Leptospirillum</taxon>
    </lineage>
</organism>
<accession>B6AS57</accession>
<proteinExistence type="predicted"/>
<evidence type="ECO:0000256" key="1">
    <source>
        <dbReference type="ARBA" id="ARBA00023172"/>
    </source>
</evidence>
<dbReference type="AlphaFoldDB" id="B6AS57"/>
<sequence>MFDGMVFGFVDSHSITTAFIRSVSRARSAYEKECAEKGMKPDQGFLVDLTFHDLRHEAKSRLFEKGLNLMQVATITGAQDVTDAEKVYPSESGGSCGVVEVGISLG</sequence>
<keyword evidence="1" id="KW-0233">DNA recombination</keyword>
<dbReference type="SUPFAM" id="SSF56349">
    <property type="entry name" value="DNA breaking-rejoining enzymes"/>
    <property type="match status" value="1"/>
</dbReference>
<dbReference type="GO" id="GO:0006310">
    <property type="term" value="P:DNA recombination"/>
    <property type="evidence" value="ECO:0007669"/>
    <property type="project" value="UniProtKB-KW"/>
</dbReference>
<dbReference type="InterPro" id="IPR011010">
    <property type="entry name" value="DNA_brk_join_enz"/>
</dbReference>
<dbReference type="Gene3D" id="1.10.443.10">
    <property type="entry name" value="Intergrase catalytic core"/>
    <property type="match status" value="1"/>
</dbReference>
<reference evidence="2" key="1">
    <citation type="journal article" date="2004" name="Nature">
        <title>Community structure and metabolism through reconstruction of microbial genomes from the environment.</title>
        <authorList>
            <person name="Tyson G.W."/>
            <person name="Chapman J."/>
            <person name="Hugenholtz P."/>
            <person name="Allen E.E."/>
            <person name="Ram R.J."/>
            <person name="Richardson P.M."/>
            <person name="Solovyev V.V."/>
            <person name="Rubin E.M."/>
            <person name="Rokhsar D.S."/>
            <person name="Banfield J.F."/>
        </authorList>
    </citation>
    <scope>NUCLEOTIDE SEQUENCE [LARGE SCALE GENOMIC DNA]</scope>
</reference>
<gene>
    <name evidence="2" type="ORF">CGL2_11278033</name>
</gene>